<evidence type="ECO:0000313" key="1">
    <source>
        <dbReference type="EMBL" id="KWF46665.1"/>
    </source>
</evidence>
<protein>
    <submittedName>
        <fullName evidence="1">Uncharacterized protein</fullName>
    </submittedName>
</protein>
<organism evidence="1 2">
    <name type="scientific">Burkholderia diffusa</name>
    <dbReference type="NCBI Taxonomy" id="488732"/>
    <lineage>
        <taxon>Bacteria</taxon>
        <taxon>Pseudomonadati</taxon>
        <taxon>Pseudomonadota</taxon>
        <taxon>Betaproteobacteria</taxon>
        <taxon>Burkholderiales</taxon>
        <taxon>Burkholderiaceae</taxon>
        <taxon>Burkholderia</taxon>
        <taxon>Burkholderia cepacia complex</taxon>
    </lineage>
</organism>
<dbReference type="AlphaFoldDB" id="A0AAW3P9F3"/>
<reference evidence="1 2" key="1">
    <citation type="submission" date="2015-11" db="EMBL/GenBank/DDBJ databases">
        <title>Expanding the genomic diversity of Burkholderia species for the development of highly accurate diagnostics.</title>
        <authorList>
            <person name="Sahl J."/>
            <person name="Keim P."/>
            <person name="Wagner D."/>
        </authorList>
    </citation>
    <scope>NUCLEOTIDE SEQUENCE [LARGE SCALE GENOMIC DNA]</scope>
    <source>
        <strain evidence="1 2">MSMB378WGS</strain>
    </source>
</reference>
<dbReference type="Proteomes" id="UP000063236">
    <property type="component" value="Unassembled WGS sequence"/>
</dbReference>
<proteinExistence type="predicted"/>
<name>A0AAW3P9F3_9BURK</name>
<evidence type="ECO:0000313" key="2">
    <source>
        <dbReference type="Proteomes" id="UP000063236"/>
    </source>
</evidence>
<accession>A0AAW3P9F3</accession>
<gene>
    <name evidence="1" type="ORF">WL88_25445</name>
</gene>
<sequence length="78" mass="9049">MAVLQCEIDKHTPFTAMRTCSHKLEACERIVRIVETSGERQKNISCSAIFLCIPMYSYLVEDRVKGVLTTRKRVRKMQ</sequence>
<dbReference type="EMBL" id="LPJV01000059">
    <property type="protein sequence ID" value="KWF46665.1"/>
    <property type="molecule type" value="Genomic_DNA"/>
</dbReference>
<comment type="caution">
    <text evidence="1">The sequence shown here is derived from an EMBL/GenBank/DDBJ whole genome shotgun (WGS) entry which is preliminary data.</text>
</comment>